<organism evidence="1 2">
    <name type="scientific">Truncatella angustata</name>
    <dbReference type="NCBI Taxonomy" id="152316"/>
    <lineage>
        <taxon>Eukaryota</taxon>
        <taxon>Fungi</taxon>
        <taxon>Dikarya</taxon>
        <taxon>Ascomycota</taxon>
        <taxon>Pezizomycotina</taxon>
        <taxon>Sordariomycetes</taxon>
        <taxon>Xylariomycetidae</taxon>
        <taxon>Amphisphaeriales</taxon>
        <taxon>Sporocadaceae</taxon>
        <taxon>Truncatella</taxon>
    </lineage>
</organism>
<dbReference type="Proteomes" id="UP000758603">
    <property type="component" value="Unassembled WGS sequence"/>
</dbReference>
<dbReference type="PANTHER" id="PTHR48079:SF6">
    <property type="entry name" value="NAD(P)-BINDING DOMAIN-CONTAINING PROTEIN-RELATED"/>
    <property type="match status" value="1"/>
</dbReference>
<dbReference type="Gene3D" id="3.40.50.720">
    <property type="entry name" value="NAD(P)-binding Rossmann-like Domain"/>
    <property type="match status" value="1"/>
</dbReference>
<dbReference type="GO" id="GO:0004029">
    <property type="term" value="F:aldehyde dehydrogenase (NAD+) activity"/>
    <property type="evidence" value="ECO:0007669"/>
    <property type="project" value="TreeGrafter"/>
</dbReference>
<protein>
    <submittedName>
        <fullName evidence="1">NAD dependent epimerase/dehydratase family protein</fullName>
    </submittedName>
</protein>
<accession>A0A9P8RJ74</accession>
<dbReference type="GeneID" id="70133055"/>
<dbReference type="OrthoDB" id="10262413at2759"/>
<dbReference type="AlphaFoldDB" id="A0A9P8RJ74"/>
<dbReference type="RefSeq" id="XP_045951827.1">
    <property type="nucleotide sequence ID" value="XM_046104164.1"/>
</dbReference>
<dbReference type="PANTHER" id="PTHR48079">
    <property type="entry name" value="PROTEIN YEEZ"/>
    <property type="match status" value="1"/>
</dbReference>
<name>A0A9P8RJ74_9PEZI</name>
<evidence type="ECO:0000313" key="1">
    <source>
        <dbReference type="EMBL" id="KAH6645313.1"/>
    </source>
</evidence>
<reference evidence="1" key="1">
    <citation type="journal article" date="2021" name="Nat. Commun.">
        <title>Genetic determinants of endophytism in the Arabidopsis root mycobiome.</title>
        <authorList>
            <person name="Mesny F."/>
            <person name="Miyauchi S."/>
            <person name="Thiergart T."/>
            <person name="Pickel B."/>
            <person name="Atanasova L."/>
            <person name="Karlsson M."/>
            <person name="Huettel B."/>
            <person name="Barry K.W."/>
            <person name="Haridas S."/>
            <person name="Chen C."/>
            <person name="Bauer D."/>
            <person name="Andreopoulos W."/>
            <person name="Pangilinan J."/>
            <person name="LaButti K."/>
            <person name="Riley R."/>
            <person name="Lipzen A."/>
            <person name="Clum A."/>
            <person name="Drula E."/>
            <person name="Henrissat B."/>
            <person name="Kohler A."/>
            <person name="Grigoriev I.V."/>
            <person name="Martin F.M."/>
            <person name="Hacquard S."/>
        </authorList>
    </citation>
    <scope>NUCLEOTIDE SEQUENCE</scope>
    <source>
        <strain evidence="1">MPI-SDFR-AT-0073</strain>
    </source>
</reference>
<dbReference type="EMBL" id="JAGPXC010000011">
    <property type="protein sequence ID" value="KAH6645313.1"/>
    <property type="molecule type" value="Genomic_DNA"/>
</dbReference>
<keyword evidence="2" id="KW-1185">Reference proteome</keyword>
<dbReference type="InterPro" id="IPR051783">
    <property type="entry name" value="NAD(P)-dependent_oxidoreduct"/>
</dbReference>
<proteinExistence type="predicted"/>
<comment type="caution">
    <text evidence="1">The sequence shown here is derived from an EMBL/GenBank/DDBJ whole genome shotgun (WGS) entry which is preliminary data.</text>
</comment>
<sequence length="355" mass="39351">MTEVKILIFGATGYIGGSVLASLIKSSDSKIRDCKITAPVRKELHAARLRDLQIESPIFEGLDDLDFIQSIASSHDIVINAASTFYPGVAKAIVQGLEKRQKLTGRQGHLLQTSGTGSVADRRTSQRLVENKVLSDKDDIYEYLKFREHGESFPQRLTDVTTIEAGDAMGVKTYILMSPTIYGPGKGLFNRKSMQIQALVDLAFKEQYTSVVGSGDGEWNHVHIEDMCSLYELIVSRLLKGDELPSNKKGIYFNETGSESWLTVSRNIGKVGKQMGLLPTEEVTHISLEEASTKLSTNLMANISVDVIELGWASWSRTKADLAREIGWTPTKTRDDFLATFKELWVEAQEANSVK</sequence>
<dbReference type="GO" id="GO:0005737">
    <property type="term" value="C:cytoplasm"/>
    <property type="evidence" value="ECO:0007669"/>
    <property type="project" value="TreeGrafter"/>
</dbReference>
<gene>
    <name evidence="1" type="ORF">BKA67DRAFT_584771</name>
</gene>
<dbReference type="SUPFAM" id="SSF51735">
    <property type="entry name" value="NAD(P)-binding Rossmann-fold domains"/>
    <property type="match status" value="1"/>
</dbReference>
<evidence type="ECO:0000313" key="2">
    <source>
        <dbReference type="Proteomes" id="UP000758603"/>
    </source>
</evidence>
<dbReference type="InterPro" id="IPR036291">
    <property type="entry name" value="NAD(P)-bd_dom_sf"/>
</dbReference>